<dbReference type="EMBL" id="GBRH01158758">
    <property type="protein sequence ID" value="JAE39138.1"/>
    <property type="molecule type" value="Transcribed_RNA"/>
</dbReference>
<organism evidence="1">
    <name type="scientific">Arundo donax</name>
    <name type="common">Giant reed</name>
    <name type="synonym">Donax arundinaceus</name>
    <dbReference type="NCBI Taxonomy" id="35708"/>
    <lineage>
        <taxon>Eukaryota</taxon>
        <taxon>Viridiplantae</taxon>
        <taxon>Streptophyta</taxon>
        <taxon>Embryophyta</taxon>
        <taxon>Tracheophyta</taxon>
        <taxon>Spermatophyta</taxon>
        <taxon>Magnoliopsida</taxon>
        <taxon>Liliopsida</taxon>
        <taxon>Poales</taxon>
        <taxon>Poaceae</taxon>
        <taxon>PACMAD clade</taxon>
        <taxon>Arundinoideae</taxon>
        <taxon>Arundineae</taxon>
        <taxon>Arundo</taxon>
    </lineage>
</organism>
<sequence>MSMFAQSKPQWTHDVGISAPLAHQRCQTSNHAGHGTDLIQSFPTAKCSGHKLLFLHPSAAAPFVPLARPLLLDPVATPVTPISLHNFYGCFLPSGILAF</sequence>
<evidence type="ECO:0000313" key="1">
    <source>
        <dbReference type="EMBL" id="JAE39138.1"/>
    </source>
</evidence>
<protein>
    <submittedName>
        <fullName evidence="1">Uncharacterized protein</fullName>
    </submittedName>
</protein>
<name>A0A0A9I1W9_ARUDO</name>
<reference evidence="1" key="2">
    <citation type="journal article" date="2015" name="Data Brief">
        <title>Shoot transcriptome of the giant reed, Arundo donax.</title>
        <authorList>
            <person name="Barrero R.A."/>
            <person name="Guerrero F.D."/>
            <person name="Moolhuijzen P."/>
            <person name="Goolsby J.A."/>
            <person name="Tidwell J."/>
            <person name="Bellgard S.E."/>
            <person name="Bellgard M.I."/>
        </authorList>
    </citation>
    <scope>NUCLEOTIDE SEQUENCE</scope>
    <source>
        <tissue evidence="1">Shoot tissue taken approximately 20 cm above the soil surface</tissue>
    </source>
</reference>
<proteinExistence type="predicted"/>
<dbReference type="AlphaFoldDB" id="A0A0A9I1W9"/>
<accession>A0A0A9I1W9</accession>
<reference evidence="1" key="1">
    <citation type="submission" date="2014-09" db="EMBL/GenBank/DDBJ databases">
        <authorList>
            <person name="Magalhaes I.L.F."/>
            <person name="Oliveira U."/>
            <person name="Santos F.R."/>
            <person name="Vidigal T.H.D.A."/>
            <person name="Brescovit A.D."/>
            <person name="Santos A.J."/>
        </authorList>
    </citation>
    <scope>NUCLEOTIDE SEQUENCE</scope>
    <source>
        <tissue evidence="1">Shoot tissue taken approximately 20 cm above the soil surface</tissue>
    </source>
</reference>